<dbReference type="Pfam" id="PF13577">
    <property type="entry name" value="SnoaL_4"/>
    <property type="match status" value="1"/>
</dbReference>
<evidence type="ECO:0000313" key="3">
    <source>
        <dbReference type="Proteomes" id="UP001147695"/>
    </source>
</evidence>
<organism evidence="2 3">
    <name type="scientific">Penicillium brevicompactum</name>
    <dbReference type="NCBI Taxonomy" id="5074"/>
    <lineage>
        <taxon>Eukaryota</taxon>
        <taxon>Fungi</taxon>
        <taxon>Dikarya</taxon>
        <taxon>Ascomycota</taxon>
        <taxon>Pezizomycotina</taxon>
        <taxon>Eurotiomycetes</taxon>
        <taxon>Eurotiomycetidae</taxon>
        <taxon>Eurotiales</taxon>
        <taxon>Aspergillaceae</taxon>
        <taxon>Penicillium</taxon>
    </lineage>
</organism>
<comment type="caution">
    <text evidence="2">The sequence shown here is derived from an EMBL/GenBank/DDBJ whole genome shotgun (WGS) entry which is preliminary data.</text>
</comment>
<dbReference type="EMBL" id="JAPZBQ010000002">
    <property type="protein sequence ID" value="KAJ5344681.1"/>
    <property type="molecule type" value="Genomic_DNA"/>
</dbReference>
<dbReference type="AlphaFoldDB" id="A0A9W9UJF7"/>
<evidence type="ECO:0000259" key="1">
    <source>
        <dbReference type="Pfam" id="PF13577"/>
    </source>
</evidence>
<dbReference type="SUPFAM" id="SSF54427">
    <property type="entry name" value="NTF2-like"/>
    <property type="match status" value="1"/>
</dbReference>
<reference evidence="2" key="2">
    <citation type="journal article" date="2023" name="IMA Fungus">
        <title>Comparative genomic study of the Penicillium genus elucidates a diverse pangenome and 15 lateral gene transfer events.</title>
        <authorList>
            <person name="Petersen C."/>
            <person name="Sorensen T."/>
            <person name="Nielsen M.R."/>
            <person name="Sondergaard T.E."/>
            <person name="Sorensen J.L."/>
            <person name="Fitzpatrick D.A."/>
            <person name="Frisvad J.C."/>
            <person name="Nielsen K.L."/>
        </authorList>
    </citation>
    <scope>NUCLEOTIDE SEQUENCE</scope>
    <source>
        <strain evidence="2">IBT 35673</strain>
    </source>
</reference>
<proteinExistence type="predicted"/>
<dbReference type="Proteomes" id="UP001147695">
    <property type="component" value="Unassembled WGS sequence"/>
</dbReference>
<sequence>MASTPSDHELIRNTIAGVTIAFDLKEFQNLRQLFTAECVADYTGSLGLMNGVEVFITGIQKAIENIATFHGLTTQTIQLTGDGTAEATTYCAAGHFLGEKSFLAEARYFDKLVKVTEGGISKWLIDYRLTTMMGVPRGDVSMFSMDLEEWNNSLKA</sequence>
<dbReference type="InterPro" id="IPR037401">
    <property type="entry name" value="SnoaL-like"/>
</dbReference>
<protein>
    <recommendedName>
        <fullName evidence="1">SnoaL-like domain-containing protein</fullName>
    </recommendedName>
</protein>
<name>A0A9W9UJF7_PENBR</name>
<dbReference type="Gene3D" id="3.10.450.50">
    <property type="match status" value="1"/>
</dbReference>
<gene>
    <name evidence="2" type="ORF">N7452_002685</name>
</gene>
<reference evidence="2" key="1">
    <citation type="submission" date="2022-12" db="EMBL/GenBank/DDBJ databases">
        <authorList>
            <person name="Petersen C."/>
        </authorList>
    </citation>
    <scope>NUCLEOTIDE SEQUENCE</scope>
    <source>
        <strain evidence="2">IBT 35673</strain>
    </source>
</reference>
<evidence type="ECO:0000313" key="2">
    <source>
        <dbReference type="EMBL" id="KAJ5344681.1"/>
    </source>
</evidence>
<feature type="domain" description="SnoaL-like" evidence="1">
    <location>
        <begin position="7"/>
        <end position="127"/>
    </location>
</feature>
<dbReference type="InterPro" id="IPR032710">
    <property type="entry name" value="NTF2-like_dom_sf"/>
</dbReference>
<accession>A0A9W9UJF7</accession>